<name>A0A1I1A1X1_9FIRM</name>
<sequence>MGNWIINHSDCENFAAIDVDKGICRLSGQLIKTDGDVCEKFEQIPKCRNCIYFKNEQSDGIGSCTGLKKEYWIDGNYKASLCEAYHD</sequence>
<keyword evidence="7" id="KW-0004">4Fe-4S</keyword>
<evidence type="ECO:0000256" key="9">
    <source>
        <dbReference type="ARBA" id="ARBA00023004"/>
    </source>
</evidence>
<reference evidence="16 17" key="1">
    <citation type="submission" date="2016-10" db="EMBL/GenBank/DDBJ databases">
        <authorList>
            <person name="de Groot N.N."/>
        </authorList>
    </citation>
    <scope>NUCLEOTIDE SEQUENCE [LARGE SCALE GENOMIC DNA]</scope>
    <source>
        <strain evidence="16 17">DSM 5522</strain>
    </source>
</reference>
<dbReference type="RefSeq" id="WP_092874054.1">
    <property type="nucleotide sequence ID" value="NZ_FOJY01000020.1"/>
</dbReference>
<evidence type="ECO:0000256" key="8">
    <source>
        <dbReference type="ARBA" id="ARBA00022723"/>
    </source>
</evidence>
<accession>A0A1I1A1X1</accession>
<dbReference type="Gene3D" id="2.20.70.100">
    <property type="match status" value="2"/>
</dbReference>
<dbReference type="InterPro" id="IPR053727">
    <property type="entry name" value="HPA_decarboxylase_ss_sf"/>
</dbReference>
<comment type="similarity">
    <text evidence="4">Belongs to the HPA decarboxylase small subunit family.</text>
</comment>
<dbReference type="InterPro" id="IPR041125">
    <property type="entry name" value="4HPAD_g_N"/>
</dbReference>
<dbReference type="OrthoDB" id="3186521at2"/>
<dbReference type="GO" id="GO:0043722">
    <property type="term" value="F:4-hydroxyphenylacetate decarboxylase activity"/>
    <property type="evidence" value="ECO:0007669"/>
    <property type="project" value="UniProtKB-EC"/>
</dbReference>
<evidence type="ECO:0000256" key="11">
    <source>
        <dbReference type="ARBA" id="ARBA00023239"/>
    </source>
</evidence>
<dbReference type="NCBIfam" id="NF033716">
    <property type="entry name" value="glycyl_HPDL_Sma"/>
    <property type="match status" value="1"/>
</dbReference>
<evidence type="ECO:0000256" key="5">
    <source>
        <dbReference type="ARBA" id="ARBA00012283"/>
    </source>
</evidence>
<organism evidence="16 17">
    <name type="scientific">Acetitomaculum ruminis DSM 5522</name>
    <dbReference type="NCBI Taxonomy" id="1120918"/>
    <lineage>
        <taxon>Bacteria</taxon>
        <taxon>Bacillati</taxon>
        <taxon>Bacillota</taxon>
        <taxon>Clostridia</taxon>
        <taxon>Lachnospirales</taxon>
        <taxon>Lachnospiraceae</taxon>
        <taxon>Acetitomaculum</taxon>
    </lineage>
</organism>
<evidence type="ECO:0000313" key="17">
    <source>
        <dbReference type="Proteomes" id="UP000198838"/>
    </source>
</evidence>
<keyword evidence="11" id="KW-0456">Lyase</keyword>
<dbReference type="EC" id="4.1.1.83" evidence="5"/>
<dbReference type="GO" id="GO:0051539">
    <property type="term" value="F:4 iron, 4 sulfur cluster binding"/>
    <property type="evidence" value="ECO:0007669"/>
    <property type="project" value="UniProtKB-KW"/>
</dbReference>
<keyword evidence="10" id="KW-0411">Iron-sulfur</keyword>
<evidence type="ECO:0000259" key="14">
    <source>
        <dbReference type="Pfam" id="PF18524"/>
    </source>
</evidence>
<comment type="catalytic activity">
    <reaction evidence="2">
        <text>3,4-dihydroxyphenylacetate + H(+) = 4-methylcatechol + CO2</text>
        <dbReference type="Rhea" id="RHEA:62556"/>
        <dbReference type="ChEBI" id="CHEBI:15378"/>
        <dbReference type="ChEBI" id="CHEBI:16526"/>
        <dbReference type="ChEBI" id="CHEBI:17254"/>
        <dbReference type="ChEBI" id="CHEBI:17612"/>
        <dbReference type="EC" id="4.1.1.83"/>
    </reaction>
    <physiologicalReaction direction="left-to-right" evidence="2">
        <dbReference type="Rhea" id="RHEA:62557"/>
    </physiologicalReaction>
</comment>
<proteinExistence type="inferred from homology"/>
<dbReference type="GO" id="GO:0046872">
    <property type="term" value="F:metal ion binding"/>
    <property type="evidence" value="ECO:0007669"/>
    <property type="project" value="UniProtKB-KW"/>
</dbReference>
<gene>
    <name evidence="16" type="ORF">SAMN05216249_12019</name>
</gene>
<dbReference type="Pfam" id="PF18671">
    <property type="entry name" value="4HPAD_g_N"/>
    <property type="match status" value="1"/>
</dbReference>
<keyword evidence="17" id="KW-1185">Reference proteome</keyword>
<evidence type="ECO:0000256" key="2">
    <source>
        <dbReference type="ARBA" id="ARBA00001088"/>
    </source>
</evidence>
<evidence type="ECO:0000256" key="3">
    <source>
        <dbReference type="ARBA" id="ARBA00001966"/>
    </source>
</evidence>
<evidence type="ECO:0000256" key="1">
    <source>
        <dbReference type="ARBA" id="ARBA00000127"/>
    </source>
</evidence>
<comment type="catalytic activity">
    <reaction evidence="1">
        <text>4-hydroxyphenylacetate + H(+) = 4-methylphenol + CO2</text>
        <dbReference type="Rhea" id="RHEA:22732"/>
        <dbReference type="ChEBI" id="CHEBI:15378"/>
        <dbReference type="ChEBI" id="CHEBI:16526"/>
        <dbReference type="ChEBI" id="CHEBI:17847"/>
        <dbReference type="ChEBI" id="CHEBI:48999"/>
        <dbReference type="EC" id="4.1.1.83"/>
    </reaction>
    <physiologicalReaction direction="left-to-right" evidence="1">
        <dbReference type="Rhea" id="RHEA:22733"/>
    </physiologicalReaction>
</comment>
<feature type="domain" description="4-hydroxyphenylacetate decarboxylase small gamma subunit C-terminal" evidence="14">
    <location>
        <begin position="45"/>
        <end position="83"/>
    </location>
</feature>
<evidence type="ECO:0000256" key="7">
    <source>
        <dbReference type="ARBA" id="ARBA00022485"/>
    </source>
</evidence>
<evidence type="ECO:0000256" key="4">
    <source>
        <dbReference type="ARBA" id="ARBA00008904"/>
    </source>
</evidence>
<evidence type="ECO:0000256" key="10">
    <source>
        <dbReference type="ARBA" id="ARBA00023014"/>
    </source>
</evidence>
<feature type="domain" description="4-hydroxyphenylacetate decarboxylase small gamma subunit N-terminal" evidence="15">
    <location>
        <begin position="7"/>
        <end position="36"/>
    </location>
</feature>
<dbReference type="STRING" id="1120918.SAMN05216249_12019"/>
<dbReference type="Pfam" id="PF18524">
    <property type="entry name" value="HPIP_like"/>
    <property type="match status" value="1"/>
</dbReference>
<dbReference type="Proteomes" id="UP000198838">
    <property type="component" value="Unassembled WGS sequence"/>
</dbReference>
<comment type="cofactor">
    <cofactor evidence="3">
        <name>[4Fe-4S] cluster</name>
        <dbReference type="ChEBI" id="CHEBI:49883"/>
    </cofactor>
</comment>
<protein>
    <recommendedName>
        <fullName evidence="6">4-hydroxyphenylacetate decarboxylase small subunit</fullName>
        <ecNumber evidence="5">4.1.1.83</ecNumber>
    </recommendedName>
    <alternativeName>
        <fullName evidence="12">4-hydroxyphenylacetate decarboxylase gamma subunit</fullName>
    </alternativeName>
    <alternativeName>
        <fullName evidence="13">p-hydroxyphenylacetate decarboxylase small subunit</fullName>
    </alternativeName>
</protein>
<evidence type="ECO:0000256" key="12">
    <source>
        <dbReference type="ARBA" id="ARBA00029987"/>
    </source>
</evidence>
<evidence type="ECO:0000259" key="15">
    <source>
        <dbReference type="Pfam" id="PF18671"/>
    </source>
</evidence>
<keyword evidence="8" id="KW-0479">Metal-binding</keyword>
<dbReference type="EMBL" id="FOJY01000020">
    <property type="protein sequence ID" value="SFB31975.1"/>
    <property type="molecule type" value="Genomic_DNA"/>
</dbReference>
<evidence type="ECO:0000313" key="16">
    <source>
        <dbReference type="EMBL" id="SFB31975.1"/>
    </source>
</evidence>
<keyword evidence="9" id="KW-0408">Iron</keyword>
<evidence type="ECO:0000256" key="13">
    <source>
        <dbReference type="ARBA" id="ARBA00032959"/>
    </source>
</evidence>
<evidence type="ECO:0000256" key="6">
    <source>
        <dbReference type="ARBA" id="ARBA00013463"/>
    </source>
</evidence>
<dbReference type="AlphaFoldDB" id="A0A1I1A1X1"/>
<dbReference type="InterPro" id="IPR040923">
    <property type="entry name" value="HpdC_C"/>
</dbReference>